<dbReference type="EMBL" id="JAIWYP010000010">
    <property type="protein sequence ID" value="KAH3749261.1"/>
    <property type="molecule type" value="Genomic_DNA"/>
</dbReference>
<gene>
    <name evidence="1" type="ORF">DPMN_183755</name>
</gene>
<keyword evidence="2" id="KW-1185">Reference proteome</keyword>
<dbReference type="AlphaFoldDB" id="A0A9D4I3V9"/>
<evidence type="ECO:0000313" key="2">
    <source>
        <dbReference type="Proteomes" id="UP000828390"/>
    </source>
</evidence>
<comment type="caution">
    <text evidence="1">The sequence shown here is derived from an EMBL/GenBank/DDBJ whole genome shotgun (WGS) entry which is preliminary data.</text>
</comment>
<accession>A0A9D4I3V9</accession>
<proteinExistence type="predicted"/>
<reference evidence="1" key="1">
    <citation type="journal article" date="2019" name="bioRxiv">
        <title>The Genome of the Zebra Mussel, Dreissena polymorpha: A Resource for Invasive Species Research.</title>
        <authorList>
            <person name="McCartney M.A."/>
            <person name="Auch B."/>
            <person name="Kono T."/>
            <person name="Mallez S."/>
            <person name="Zhang Y."/>
            <person name="Obille A."/>
            <person name="Becker A."/>
            <person name="Abrahante J.E."/>
            <person name="Garbe J."/>
            <person name="Badalamenti J.P."/>
            <person name="Herman A."/>
            <person name="Mangelson H."/>
            <person name="Liachko I."/>
            <person name="Sullivan S."/>
            <person name="Sone E.D."/>
            <person name="Koren S."/>
            <person name="Silverstein K.A.T."/>
            <person name="Beckman K.B."/>
            <person name="Gohl D.M."/>
        </authorList>
    </citation>
    <scope>NUCLEOTIDE SEQUENCE</scope>
    <source>
        <strain evidence="1">Duluth1</strain>
        <tissue evidence="1">Whole animal</tissue>
    </source>
</reference>
<sequence length="52" mass="6061">MLYGFVAKTKKSPTWSEMLHAIKRNFGGLDLVNPEEYFKEQLSMMDFTEDVS</sequence>
<evidence type="ECO:0000313" key="1">
    <source>
        <dbReference type="EMBL" id="KAH3749261.1"/>
    </source>
</evidence>
<dbReference type="Proteomes" id="UP000828390">
    <property type="component" value="Unassembled WGS sequence"/>
</dbReference>
<organism evidence="1 2">
    <name type="scientific">Dreissena polymorpha</name>
    <name type="common">Zebra mussel</name>
    <name type="synonym">Mytilus polymorpha</name>
    <dbReference type="NCBI Taxonomy" id="45954"/>
    <lineage>
        <taxon>Eukaryota</taxon>
        <taxon>Metazoa</taxon>
        <taxon>Spiralia</taxon>
        <taxon>Lophotrochozoa</taxon>
        <taxon>Mollusca</taxon>
        <taxon>Bivalvia</taxon>
        <taxon>Autobranchia</taxon>
        <taxon>Heteroconchia</taxon>
        <taxon>Euheterodonta</taxon>
        <taxon>Imparidentia</taxon>
        <taxon>Neoheterodontei</taxon>
        <taxon>Myida</taxon>
        <taxon>Dreissenoidea</taxon>
        <taxon>Dreissenidae</taxon>
        <taxon>Dreissena</taxon>
    </lineage>
</organism>
<reference evidence="1" key="2">
    <citation type="submission" date="2020-11" db="EMBL/GenBank/DDBJ databases">
        <authorList>
            <person name="McCartney M.A."/>
            <person name="Auch B."/>
            <person name="Kono T."/>
            <person name="Mallez S."/>
            <person name="Becker A."/>
            <person name="Gohl D.M."/>
            <person name="Silverstein K.A.T."/>
            <person name="Koren S."/>
            <person name="Bechman K.B."/>
            <person name="Herman A."/>
            <person name="Abrahante J.E."/>
            <person name="Garbe J."/>
        </authorList>
    </citation>
    <scope>NUCLEOTIDE SEQUENCE</scope>
    <source>
        <strain evidence="1">Duluth1</strain>
        <tissue evidence="1">Whole animal</tissue>
    </source>
</reference>
<protein>
    <submittedName>
        <fullName evidence="1">Uncharacterized protein</fullName>
    </submittedName>
</protein>
<name>A0A9D4I3V9_DREPO</name>